<evidence type="ECO:0000313" key="3">
    <source>
        <dbReference type="Proteomes" id="UP000016930"/>
    </source>
</evidence>
<accession>M2PK98</accession>
<keyword evidence="1" id="KW-1133">Transmembrane helix</keyword>
<evidence type="ECO:0000313" key="2">
    <source>
        <dbReference type="EMBL" id="EMD36714.1"/>
    </source>
</evidence>
<dbReference type="HOGENOM" id="CLU_1767829_0_0_1"/>
<keyword evidence="1" id="KW-0812">Transmembrane</keyword>
<keyword evidence="3" id="KW-1185">Reference proteome</keyword>
<dbReference type="STRING" id="914234.M2PK98"/>
<protein>
    <submittedName>
        <fullName evidence="2">Uncharacterized protein</fullName>
    </submittedName>
</protein>
<gene>
    <name evidence="2" type="ORF">CERSUDRAFT_94984</name>
</gene>
<dbReference type="EMBL" id="KB445797">
    <property type="protein sequence ID" value="EMD36714.1"/>
    <property type="molecule type" value="Genomic_DNA"/>
</dbReference>
<organism evidence="2 3">
    <name type="scientific">Ceriporiopsis subvermispora (strain B)</name>
    <name type="common">White-rot fungus</name>
    <name type="synonym">Gelatoporia subvermispora</name>
    <dbReference type="NCBI Taxonomy" id="914234"/>
    <lineage>
        <taxon>Eukaryota</taxon>
        <taxon>Fungi</taxon>
        <taxon>Dikarya</taxon>
        <taxon>Basidiomycota</taxon>
        <taxon>Agaricomycotina</taxon>
        <taxon>Agaricomycetes</taxon>
        <taxon>Polyporales</taxon>
        <taxon>Gelatoporiaceae</taxon>
        <taxon>Gelatoporia</taxon>
    </lineage>
</organism>
<feature type="transmembrane region" description="Helical" evidence="1">
    <location>
        <begin position="43"/>
        <end position="63"/>
    </location>
</feature>
<sequence length="147" mass="17008">MTRRMPDSQDPAVRSQLACLIQQHFSVQADCQPLDGPGSFSSLLLLTFKFFFDLYFLLVSQLVPTLRIGRVHLTYIVPLAFVLCVTMDKDDDYKRHQRDREANFARYLIFEAPLVVESHEGPHTWSVRSAAQLSLLRFWNEIWNCSG</sequence>
<reference evidence="2 3" key="1">
    <citation type="journal article" date="2012" name="Proc. Natl. Acad. Sci. U.S.A.">
        <title>Comparative genomics of Ceriporiopsis subvermispora and Phanerochaete chrysosporium provide insight into selective ligninolysis.</title>
        <authorList>
            <person name="Fernandez-Fueyo E."/>
            <person name="Ruiz-Duenas F.J."/>
            <person name="Ferreira P."/>
            <person name="Floudas D."/>
            <person name="Hibbett D.S."/>
            <person name="Canessa P."/>
            <person name="Larrondo L.F."/>
            <person name="James T.Y."/>
            <person name="Seelenfreund D."/>
            <person name="Lobos S."/>
            <person name="Polanco R."/>
            <person name="Tello M."/>
            <person name="Honda Y."/>
            <person name="Watanabe T."/>
            <person name="Watanabe T."/>
            <person name="Ryu J.S."/>
            <person name="Kubicek C.P."/>
            <person name="Schmoll M."/>
            <person name="Gaskell J."/>
            <person name="Hammel K.E."/>
            <person name="St John F.J."/>
            <person name="Vanden Wymelenberg A."/>
            <person name="Sabat G."/>
            <person name="Splinter BonDurant S."/>
            <person name="Syed K."/>
            <person name="Yadav J.S."/>
            <person name="Doddapaneni H."/>
            <person name="Subramanian V."/>
            <person name="Lavin J.L."/>
            <person name="Oguiza J.A."/>
            <person name="Perez G."/>
            <person name="Pisabarro A.G."/>
            <person name="Ramirez L."/>
            <person name="Santoyo F."/>
            <person name="Master E."/>
            <person name="Coutinho P.M."/>
            <person name="Henrissat B."/>
            <person name="Lombard V."/>
            <person name="Magnuson J.K."/>
            <person name="Kuees U."/>
            <person name="Hori C."/>
            <person name="Igarashi K."/>
            <person name="Samejima M."/>
            <person name="Held B.W."/>
            <person name="Barry K.W."/>
            <person name="LaButti K.M."/>
            <person name="Lapidus A."/>
            <person name="Lindquist E.A."/>
            <person name="Lucas S.M."/>
            <person name="Riley R."/>
            <person name="Salamov A.A."/>
            <person name="Hoffmeister D."/>
            <person name="Schwenk D."/>
            <person name="Hadar Y."/>
            <person name="Yarden O."/>
            <person name="de Vries R.P."/>
            <person name="Wiebenga A."/>
            <person name="Stenlid J."/>
            <person name="Eastwood D."/>
            <person name="Grigoriev I.V."/>
            <person name="Berka R.M."/>
            <person name="Blanchette R.A."/>
            <person name="Kersten P."/>
            <person name="Martinez A.T."/>
            <person name="Vicuna R."/>
            <person name="Cullen D."/>
        </authorList>
    </citation>
    <scope>NUCLEOTIDE SEQUENCE [LARGE SCALE GENOMIC DNA]</scope>
    <source>
        <strain evidence="2 3">B</strain>
    </source>
</reference>
<dbReference type="AlphaFoldDB" id="M2PK98"/>
<keyword evidence="1" id="KW-0472">Membrane</keyword>
<feature type="transmembrane region" description="Helical" evidence="1">
    <location>
        <begin position="69"/>
        <end position="88"/>
    </location>
</feature>
<dbReference type="OrthoDB" id="397106at2759"/>
<dbReference type="Proteomes" id="UP000016930">
    <property type="component" value="Unassembled WGS sequence"/>
</dbReference>
<evidence type="ECO:0000256" key="1">
    <source>
        <dbReference type="SAM" id="Phobius"/>
    </source>
</evidence>
<name>M2PK98_CERS8</name>
<proteinExistence type="predicted"/>